<feature type="region of interest" description="Disordered" evidence="2">
    <location>
        <begin position="98"/>
        <end position="235"/>
    </location>
</feature>
<organism evidence="3 4">
    <name type="scientific">Lichenifustis flavocetrariae</name>
    <dbReference type="NCBI Taxonomy" id="2949735"/>
    <lineage>
        <taxon>Bacteria</taxon>
        <taxon>Pseudomonadati</taxon>
        <taxon>Pseudomonadota</taxon>
        <taxon>Alphaproteobacteria</taxon>
        <taxon>Hyphomicrobiales</taxon>
        <taxon>Lichenihabitantaceae</taxon>
        <taxon>Lichenifustis</taxon>
    </lineage>
</organism>
<feature type="signal peptide" evidence="1">
    <location>
        <begin position="1"/>
        <end position="24"/>
    </location>
</feature>
<dbReference type="HAMAP" id="MF_02066">
    <property type="entry name" value="CpoB"/>
    <property type="match status" value="1"/>
</dbReference>
<dbReference type="Gene3D" id="1.20.5.110">
    <property type="match status" value="1"/>
</dbReference>
<gene>
    <name evidence="3" type="primary">ybgF</name>
    <name evidence="1" type="synonym">cpoB</name>
    <name evidence="3" type="ORF">M8523_09425</name>
</gene>
<sequence precursor="true">MRVPVTLMFSAVLCVSALVSGAQAGEQVRATHPIVLAQADDDQGMAPDPQSSAAGLTVRMDRLEGTIRSLTGQIEELQFQNRKLTDDLRKMQQDVDFRFQDLSRPGGAGSAAPRPVKKTEADPALDGAAGMPLDASGVTPTTPASGPSVTGPKLARRTGDAFDPSSDPTAPGAPRPLGSTAPSSPLNGSETGTPPARIVDATPNAPLDLMRRTPGDTVSPALPTTDSVVVPRPAVPSPGQVASLVPGGTRDEYNSDLDLYKQGQYDSAATGLKGFIDKYPRDRLVPDAVYLLGETYSRLGRHREAAEQYLRLSTDFSKAPRAPDALLRLGMSLNAMGVKEQACATYEEVTRRYPAASADVRASVDREMKRARC</sequence>
<dbReference type="GO" id="GO:0043093">
    <property type="term" value="P:FtsZ-dependent cytokinesis"/>
    <property type="evidence" value="ECO:0007669"/>
    <property type="project" value="UniProtKB-UniRule"/>
</dbReference>
<dbReference type="InterPro" id="IPR034706">
    <property type="entry name" value="CpoB"/>
</dbReference>
<dbReference type="NCBIfam" id="TIGR02795">
    <property type="entry name" value="tol_pal_ybgF"/>
    <property type="match status" value="1"/>
</dbReference>
<dbReference type="InterPro" id="IPR019734">
    <property type="entry name" value="TPR_rpt"/>
</dbReference>
<dbReference type="Pfam" id="PF13174">
    <property type="entry name" value="TPR_6"/>
    <property type="match status" value="1"/>
</dbReference>
<dbReference type="SUPFAM" id="SSF48452">
    <property type="entry name" value="TPR-like"/>
    <property type="match status" value="1"/>
</dbReference>
<dbReference type="AlphaFoldDB" id="A0AA41YTE4"/>
<comment type="similarity">
    <text evidence="1">Belongs to the CpoB family.</text>
</comment>
<dbReference type="InterPro" id="IPR011990">
    <property type="entry name" value="TPR-like_helical_dom_sf"/>
</dbReference>
<evidence type="ECO:0000313" key="3">
    <source>
        <dbReference type="EMBL" id="MCW6508241.1"/>
    </source>
</evidence>
<dbReference type="Proteomes" id="UP001165667">
    <property type="component" value="Unassembled WGS sequence"/>
</dbReference>
<name>A0AA41YTE4_9HYPH</name>
<keyword evidence="1" id="KW-0574">Periplasm</keyword>
<feature type="chain" id="PRO_5041498946" description="Cell division coordinator CpoB" evidence="1">
    <location>
        <begin position="25"/>
        <end position="373"/>
    </location>
</feature>
<evidence type="ECO:0000256" key="1">
    <source>
        <dbReference type="HAMAP-Rule" id="MF_02066"/>
    </source>
</evidence>
<keyword evidence="1" id="KW-0132">Cell division</keyword>
<keyword evidence="1" id="KW-0131">Cell cycle</keyword>
<feature type="compositionally biased region" description="Polar residues" evidence="2">
    <location>
        <begin position="180"/>
        <end position="192"/>
    </location>
</feature>
<comment type="caution">
    <text evidence="3">The sequence shown here is derived from an EMBL/GenBank/DDBJ whole genome shotgun (WGS) entry which is preliminary data.</text>
</comment>
<feature type="coiled-coil region" evidence="1">
    <location>
        <begin position="60"/>
        <end position="94"/>
    </location>
</feature>
<proteinExistence type="inferred from homology"/>
<accession>A0AA41YTE4</accession>
<dbReference type="Gene3D" id="1.25.40.10">
    <property type="entry name" value="Tetratricopeptide repeat domain"/>
    <property type="match status" value="1"/>
</dbReference>
<dbReference type="InterPro" id="IPR014162">
    <property type="entry name" value="CpoB_C"/>
</dbReference>
<keyword evidence="4" id="KW-1185">Reference proteome</keyword>
<dbReference type="RefSeq" id="WP_282584610.1">
    <property type="nucleotide sequence ID" value="NZ_JAMOIM010000005.1"/>
</dbReference>
<evidence type="ECO:0000313" key="4">
    <source>
        <dbReference type="Proteomes" id="UP001165667"/>
    </source>
</evidence>
<comment type="subcellular location">
    <subcellularLocation>
        <location evidence="1">Periplasm</location>
    </subcellularLocation>
</comment>
<evidence type="ECO:0000256" key="2">
    <source>
        <dbReference type="SAM" id="MobiDB-lite"/>
    </source>
</evidence>
<dbReference type="EMBL" id="JAMOIM010000005">
    <property type="protein sequence ID" value="MCW6508241.1"/>
    <property type="molecule type" value="Genomic_DNA"/>
</dbReference>
<protein>
    <recommendedName>
        <fullName evidence="1">Cell division coordinator CpoB</fullName>
    </recommendedName>
</protein>
<keyword evidence="1" id="KW-0175">Coiled coil</keyword>
<comment type="function">
    <text evidence="1">Mediates coordination of peptidoglycan synthesis and outer membrane constriction during cell division.</text>
</comment>
<keyword evidence="1" id="KW-0732">Signal</keyword>
<feature type="compositionally biased region" description="Polar residues" evidence="2">
    <location>
        <begin position="138"/>
        <end position="148"/>
    </location>
</feature>
<dbReference type="GO" id="GO:0030288">
    <property type="term" value="C:outer membrane-bounded periplasmic space"/>
    <property type="evidence" value="ECO:0007669"/>
    <property type="project" value="UniProtKB-UniRule"/>
</dbReference>
<reference evidence="3" key="1">
    <citation type="submission" date="2022-05" db="EMBL/GenBank/DDBJ databases">
        <authorList>
            <person name="Pankratov T."/>
        </authorList>
    </citation>
    <scope>NUCLEOTIDE SEQUENCE</scope>
    <source>
        <strain evidence="3">BP6-180914</strain>
    </source>
</reference>
<dbReference type="Pfam" id="PF13432">
    <property type="entry name" value="TPR_16"/>
    <property type="match status" value="1"/>
</dbReference>